<keyword evidence="2" id="KW-0663">Pyridoxal phosphate</keyword>
<feature type="domain" description="ATP-grasp" evidence="5">
    <location>
        <begin position="211"/>
        <end position="389"/>
    </location>
</feature>
<accession>A0A2R4TBU9</accession>
<dbReference type="InterPro" id="IPR011761">
    <property type="entry name" value="ATP-grasp"/>
</dbReference>
<evidence type="ECO:0000256" key="3">
    <source>
        <dbReference type="PROSITE-ProRule" id="PRU00409"/>
    </source>
</evidence>
<evidence type="ECO:0000313" key="7">
    <source>
        <dbReference type="Proteomes" id="UP000244201"/>
    </source>
</evidence>
<dbReference type="KEGG" id="slk:SLUN_34580"/>
<dbReference type="SUPFAM" id="SSF56059">
    <property type="entry name" value="Glutathione synthetase ATP-binding domain-like"/>
    <property type="match status" value="1"/>
</dbReference>
<proteinExistence type="predicted"/>
<evidence type="ECO:0000313" key="6">
    <source>
        <dbReference type="EMBL" id="AVZ76577.1"/>
    </source>
</evidence>
<dbReference type="PANTHER" id="PTHR43727:SF2">
    <property type="entry name" value="GROUP IV DECARBOXYLASE"/>
    <property type="match status" value="1"/>
</dbReference>
<sequence>MANQVPVRVPFQPNPRLTLFLAERQAGNGPAVAMYLRLGTSRHGRPVRSTVASRWISGTSAARCRKLSRGCHARRARTRRIGHESWGAIIHAATVVVSGMHSGPNPSPGLGIARSLKLADPEVRVVGLDYSAASSALHTSILDDVVLLPGWDEIHPGTWMEQVADLIADPNTFLIPTLDLEVRVLAEFFGVHERVLAPNKRVLDTVAKPPVTVADALGLPLPEFSTDTDWGAAERFIRHSPYGAWAKGQHYEAFRVRSVEEALAAGRFIKREWGGDWHLEAHVPGQECGIAFVARNGALLDAVLMTKVILTPEGKTWSGEVAELPDVLWEKLRHYAADVGWNGGGEIEMIRTWDGDLKLMEVNPRFPAWIHGASTCGANLPAALLAEQVRPERRRLTSGFTRVVEEIAVSPVLGISSYPWGPSDGINPATKHPSGMRTLGRRELLSEPTAVHGPASAIPSNRTHPQPSESTESLTGYETLLDTPSESWATPSRQILVTLLDERVAELRAQLDGLPHTVLAHSIKTCPHPELLSRAAGLGLVAEAITLDELDVAITHGFDPGCAILNGPAKWWPSRSSVRCGAFFADSVEELAQLVRSLDAGFRLTADIVGIRVAAPGVASRFGLSFERSADLAETAALLTELRVRLGARWGIHFHQAESVLGPDRWRHEATSALGFADPLADRLGDPPAVVDFGGGWHVDDLSVLRSSLDRVLATGGDCLRTRQLEIVLEPGKLLTQSAAAVVTRVLLAKGHGIGREVIVDAALGDIPEARYRAHPVAQFIHGEWRPVSRGAGRILGRSCMESDILAEELDVSSLAEGDFLAFGMCGAYDLSMSYPFGRGLAAEALA</sequence>
<dbReference type="Proteomes" id="UP000244201">
    <property type="component" value="Chromosome"/>
</dbReference>
<evidence type="ECO:0000256" key="2">
    <source>
        <dbReference type="ARBA" id="ARBA00022898"/>
    </source>
</evidence>
<reference evidence="6 7" key="1">
    <citation type="submission" date="2018-01" db="EMBL/GenBank/DDBJ databases">
        <title>Complete genome sequence of Streptomyces lunaelactis MM109T, a Ferroverdin A producer isolated from cave moonmilk deposits.</title>
        <authorList>
            <person name="Naome A."/>
            <person name="Martinet L."/>
            <person name="Maciejewska M."/>
            <person name="Anderssen S."/>
            <person name="Adam D."/>
            <person name="Tenconi E."/>
            <person name="Deflandre B."/>
            <person name="Arguelles-Arias A."/>
            <person name="Calusinska M."/>
            <person name="Copieters W."/>
            <person name="Karim L."/>
            <person name="Hanikenne M."/>
            <person name="Baurain D."/>
            <person name="van Wezel G."/>
            <person name="Smargiasso N."/>
            <person name="de Pauw E."/>
            <person name="Delfosse P."/>
            <person name="Rigali S."/>
        </authorList>
    </citation>
    <scope>NUCLEOTIDE SEQUENCE [LARGE SCALE GENOMIC DNA]</scope>
    <source>
        <strain evidence="6 7">MM109</strain>
    </source>
</reference>
<comment type="cofactor">
    <cofactor evidence="1">
        <name>pyridoxal 5'-phosphate</name>
        <dbReference type="ChEBI" id="CHEBI:597326"/>
    </cofactor>
</comment>
<evidence type="ECO:0000259" key="5">
    <source>
        <dbReference type="PROSITE" id="PS50975"/>
    </source>
</evidence>
<dbReference type="GO" id="GO:0008836">
    <property type="term" value="F:diaminopimelate decarboxylase activity"/>
    <property type="evidence" value="ECO:0007669"/>
    <property type="project" value="TreeGrafter"/>
</dbReference>
<evidence type="ECO:0000256" key="4">
    <source>
        <dbReference type="SAM" id="MobiDB-lite"/>
    </source>
</evidence>
<dbReference type="Gene3D" id="2.40.37.10">
    <property type="entry name" value="Lyase, Ornithine Decarboxylase, Chain A, domain 1"/>
    <property type="match status" value="1"/>
</dbReference>
<dbReference type="SUPFAM" id="SSF51419">
    <property type="entry name" value="PLP-binding barrel"/>
    <property type="match status" value="1"/>
</dbReference>
<evidence type="ECO:0000256" key="1">
    <source>
        <dbReference type="ARBA" id="ARBA00001933"/>
    </source>
</evidence>
<dbReference type="InterPro" id="IPR022644">
    <property type="entry name" value="De-COase2_N"/>
</dbReference>
<dbReference type="SUPFAM" id="SSF50621">
    <property type="entry name" value="Alanine racemase C-terminal domain-like"/>
    <property type="match status" value="1"/>
</dbReference>
<gene>
    <name evidence="6" type="ORF">SLUN_34580</name>
</gene>
<dbReference type="InterPro" id="IPR029066">
    <property type="entry name" value="PLP-binding_barrel"/>
</dbReference>
<feature type="region of interest" description="Disordered" evidence="4">
    <location>
        <begin position="449"/>
        <end position="473"/>
    </location>
</feature>
<dbReference type="GO" id="GO:0009089">
    <property type="term" value="P:lysine biosynthetic process via diaminopimelate"/>
    <property type="evidence" value="ECO:0007669"/>
    <property type="project" value="TreeGrafter"/>
</dbReference>
<name>A0A2R4TBU9_9ACTN</name>
<keyword evidence="7" id="KW-1185">Reference proteome</keyword>
<dbReference type="InterPro" id="IPR009006">
    <property type="entry name" value="Ala_racemase/Decarboxylase_C"/>
</dbReference>
<dbReference type="PANTHER" id="PTHR43727">
    <property type="entry name" value="DIAMINOPIMELATE DECARBOXYLASE"/>
    <property type="match status" value="1"/>
</dbReference>
<organism evidence="6 7">
    <name type="scientific">Streptomyces lunaelactis</name>
    <dbReference type="NCBI Taxonomy" id="1535768"/>
    <lineage>
        <taxon>Bacteria</taxon>
        <taxon>Bacillati</taxon>
        <taxon>Actinomycetota</taxon>
        <taxon>Actinomycetes</taxon>
        <taxon>Kitasatosporales</taxon>
        <taxon>Streptomycetaceae</taxon>
        <taxon>Streptomyces</taxon>
    </lineage>
</organism>
<feature type="compositionally biased region" description="Polar residues" evidence="4">
    <location>
        <begin position="458"/>
        <end position="473"/>
    </location>
</feature>
<dbReference type="AlphaFoldDB" id="A0A2R4TBU9"/>
<dbReference type="EMBL" id="CP026304">
    <property type="protein sequence ID" value="AVZ76577.1"/>
    <property type="molecule type" value="Genomic_DNA"/>
</dbReference>
<keyword evidence="3" id="KW-0067">ATP-binding</keyword>
<keyword evidence="3" id="KW-0547">Nucleotide-binding</keyword>
<dbReference type="Gene3D" id="3.30.470.20">
    <property type="entry name" value="ATP-grasp fold, B domain"/>
    <property type="match status" value="1"/>
</dbReference>
<dbReference type="PROSITE" id="PS50975">
    <property type="entry name" value="ATP_GRASP"/>
    <property type="match status" value="1"/>
</dbReference>
<dbReference type="Gene3D" id="3.20.20.10">
    <property type="entry name" value="Alanine racemase"/>
    <property type="match status" value="1"/>
</dbReference>
<dbReference type="GO" id="GO:0046872">
    <property type="term" value="F:metal ion binding"/>
    <property type="evidence" value="ECO:0007669"/>
    <property type="project" value="InterPro"/>
</dbReference>
<dbReference type="GO" id="GO:0005524">
    <property type="term" value="F:ATP binding"/>
    <property type="evidence" value="ECO:0007669"/>
    <property type="project" value="UniProtKB-UniRule"/>
</dbReference>
<dbReference type="Pfam" id="PF02784">
    <property type="entry name" value="Orn_Arg_deC_N"/>
    <property type="match status" value="1"/>
</dbReference>
<protein>
    <recommendedName>
        <fullName evidence="5">ATP-grasp domain-containing protein</fullName>
    </recommendedName>
</protein>